<protein>
    <submittedName>
        <fullName evidence="2">Uncharacterized protein</fullName>
    </submittedName>
</protein>
<evidence type="ECO:0000313" key="3">
    <source>
        <dbReference type="Proteomes" id="UP001163046"/>
    </source>
</evidence>
<dbReference type="Proteomes" id="UP001163046">
    <property type="component" value="Unassembled WGS sequence"/>
</dbReference>
<proteinExistence type="predicted"/>
<comment type="caution">
    <text evidence="2">The sequence shown here is derived from an EMBL/GenBank/DDBJ whole genome shotgun (WGS) entry which is preliminary data.</text>
</comment>
<keyword evidence="3" id="KW-1185">Reference proteome</keyword>
<dbReference type="AlphaFoldDB" id="A0A9W9ZME4"/>
<feature type="compositionally biased region" description="Basic and acidic residues" evidence="1">
    <location>
        <begin position="1"/>
        <end position="32"/>
    </location>
</feature>
<name>A0A9W9ZME4_9CNID</name>
<feature type="non-terminal residue" evidence="2">
    <location>
        <position position="51"/>
    </location>
</feature>
<dbReference type="EMBL" id="MU825916">
    <property type="protein sequence ID" value="KAJ7382719.1"/>
    <property type="molecule type" value="Genomic_DNA"/>
</dbReference>
<sequence length="51" mass="5875">MSDEVKKCLEENVKDHEMKDETPDKSGEEKRRLSPSCSTQNPKRVKIVDKA</sequence>
<reference evidence="2" key="1">
    <citation type="submission" date="2023-01" db="EMBL/GenBank/DDBJ databases">
        <title>Genome assembly of the deep-sea coral Lophelia pertusa.</title>
        <authorList>
            <person name="Herrera S."/>
            <person name="Cordes E."/>
        </authorList>
    </citation>
    <scope>NUCLEOTIDE SEQUENCE</scope>
    <source>
        <strain evidence="2">USNM1676648</strain>
        <tissue evidence="2">Polyp</tissue>
    </source>
</reference>
<feature type="region of interest" description="Disordered" evidence="1">
    <location>
        <begin position="1"/>
        <end position="51"/>
    </location>
</feature>
<organism evidence="2 3">
    <name type="scientific">Desmophyllum pertusum</name>
    <dbReference type="NCBI Taxonomy" id="174260"/>
    <lineage>
        <taxon>Eukaryota</taxon>
        <taxon>Metazoa</taxon>
        <taxon>Cnidaria</taxon>
        <taxon>Anthozoa</taxon>
        <taxon>Hexacorallia</taxon>
        <taxon>Scleractinia</taxon>
        <taxon>Caryophylliina</taxon>
        <taxon>Caryophylliidae</taxon>
        <taxon>Desmophyllum</taxon>
    </lineage>
</organism>
<evidence type="ECO:0000313" key="2">
    <source>
        <dbReference type="EMBL" id="KAJ7382719.1"/>
    </source>
</evidence>
<gene>
    <name evidence="2" type="ORF">OS493_033283</name>
</gene>
<accession>A0A9W9ZME4</accession>
<evidence type="ECO:0000256" key="1">
    <source>
        <dbReference type="SAM" id="MobiDB-lite"/>
    </source>
</evidence>